<reference evidence="2 3" key="1">
    <citation type="submission" date="2017-05" db="EMBL/GenBank/DDBJ databases">
        <authorList>
            <person name="Varghese N."/>
            <person name="Submissions S."/>
        </authorList>
    </citation>
    <scope>NUCLEOTIDE SEQUENCE [LARGE SCALE GENOMIC DNA]</scope>
    <source>
        <strain evidence="2 3">DSM 15949</strain>
    </source>
</reference>
<dbReference type="RefSeq" id="WP_155190973.1">
    <property type="nucleotide sequence ID" value="NZ_BAAAEA010000003.1"/>
</dbReference>
<sequence>MIHLDYVLMFEAGFNRRNWNENGLVELLLCRAGQAALHDTQIPEIGSGQTKPLPQQDLTRPKNLADQTAQTLS</sequence>
<proteinExistence type="predicted"/>
<evidence type="ECO:0000313" key="3">
    <source>
        <dbReference type="Proteomes" id="UP001157914"/>
    </source>
</evidence>
<feature type="compositionally biased region" description="Polar residues" evidence="1">
    <location>
        <begin position="47"/>
        <end position="58"/>
    </location>
</feature>
<dbReference type="Proteomes" id="UP001157914">
    <property type="component" value="Unassembled WGS sequence"/>
</dbReference>
<feature type="region of interest" description="Disordered" evidence="1">
    <location>
        <begin position="41"/>
        <end position="73"/>
    </location>
</feature>
<organism evidence="2 3">
    <name type="scientific">Roseibium denhamense</name>
    <dbReference type="NCBI Taxonomy" id="76305"/>
    <lineage>
        <taxon>Bacteria</taxon>
        <taxon>Pseudomonadati</taxon>
        <taxon>Pseudomonadota</taxon>
        <taxon>Alphaproteobacteria</taxon>
        <taxon>Hyphomicrobiales</taxon>
        <taxon>Stappiaceae</taxon>
        <taxon>Roseibium</taxon>
    </lineage>
</organism>
<dbReference type="EMBL" id="FXTT01000008">
    <property type="protein sequence ID" value="SMP37016.1"/>
    <property type="molecule type" value="Genomic_DNA"/>
</dbReference>
<gene>
    <name evidence="2" type="ORF">SAMN06265374_4453</name>
</gene>
<name>A0ABY1PNC6_9HYPH</name>
<keyword evidence="3" id="KW-1185">Reference proteome</keyword>
<evidence type="ECO:0000313" key="2">
    <source>
        <dbReference type="EMBL" id="SMP37016.1"/>
    </source>
</evidence>
<comment type="caution">
    <text evidence="2">The sequence shown here is derived from an EMBL/GenBank/DDBJ whole genome shotgun (WGS) entry which is preliminary data.</text>
</comment>
<protein>
    <submittedName>
        <fullName evidence="2">Uncharacterized protein</fullName>
    </submittedName>
</protein>
<accession>A0ABY1PNC6</accession>
<evidence type="ECO:0000256" key="1">
    <source>
        <dbReference type="SAM" id="MobiDB-lite"/>
    </source>
</evidence>